<organism evidence="3 4">
    <name type="scientific">Heligmosomoides polygyrus</name>
    <name type="common">Parasitic roundworm</name>
    <dbReference type="NCBI Taxonomy" id="6339"/>
    <lineage>
        <taxon>Eukaryota</taxon>
        <taxon>Metazoa</taxon>
        <taxon>Ecdysozoa</taxon>
        <taxon>Nematoda</taxon>
        <taxon>Chromadorea</taxon>
        <taxon>Rhabditida</taxon>
        <taxon>Rhabditina</taxon>
        <taxon>Rhabditomorpha</taxon>
        <taxon>Strongyloidea</taxon>
        <taxon>Heligmosomidae</taxon>
        <taxon>Heligmosomoides</taxon>
    </lineage>
</organism>
<feature type="compositionally biased region" description="Basic and acidic residues" evidence="1">
    <location>
        <begin position="102"/>
        <end position="241"/>
    </location>
</feature>
<accession>A0A3P7UW22</accession>
<evidence type="ECO:0000313" key="2">
    <source>
        <dbReference type="EMBL" id="VDO39461.1"/>
    </source>
</evidence>
<feature type="region of interest" description="Disordered" evidence="1">
    <location>
        <begin position="86"/>
        <end position="265"/>
    </location>
</feature>
<evidence type="ECO:0000313" key="3">
    <source>
        <dbReference type="Proteomes" id="UP000050761"/>
    </source>
</evidence>
<dbReference type="WBParaSite" id="HPBE_0000367001-mRNA-1">
    <property type="protein sequence ID" value="HPBE_0000367001-mRNA-1"/>
    <property type="gene ID" value="HPBE_0000367001"/>
</dbReference>
<reference evidence="4" key="2">
    <citation type="submission" date="2019-09" db="UniProtKB">
        <authorList>
            <consortium name="WormBaseParasite"/>
        </authorList>
    </citation>
    <scope>IDENTIFICATION</scope>
</reference>
<feature type="compositionally biased region" description="Polar residues" evidence="1">
    <location>
        <begin position="86"/>
        <end position="101"/>
    </location>
</feature>
<dbReference type="OrthoDB" id="10626548at2759"/>
<name>A0A183FBX8_HELPZ</name>
<dbReference type="AlphaFoldDB" id="A0A183FBX8"/>
<gene>
    <name evidence="2" type="ORF">HPBE_LOCUS3671</name>
</gene>
<dbReference type="Proteomes" id="UP000050761">
    <property type="component" value="Unassembled WGS sequence"/>
</dbReference>
<evidence type="ECO:0000256" key="1">
    <source>
        <dbReference type="SAM" id="MobiDB-lite"/>
    </source>
</evidence>
<proteinExistence type="predicted"/>
<reference evidence="2 3" key="1">
    <citation type="submission" date="2018-11" db="EMBL/GenBank/DDBJ databases">
        <authorList>
            <consortium name="Pathogen Informatics"/>
        </authorList>
    </citation>
    <scope>NUCLEOTIDE SEQUENCE [LARGE SCALE GENOMIC DNA]</scope>
</reference>
<protein>
    <submittedName>
        <fullName evidence="4">Translation initiation factor IF-2</fullName>
    </submittedName>
</protein>
<keyword evidence="3" id="KW-1185">Reference proteome</keyword>
<accession>A0A183FBX8</accession>
<sequence>DSREVVETVTARNAKVAKRVYIRPGETKTVPVLISKDCEGVLWSDNDNIPDLVCDDSATTVNVQVTNSFAGAKLFRAGEKVGSFEPTQVVEQEPVNSGSTLERTEASVHDRKKKDEERRKQRGKELEEEKARMAERARKEKEARERAERLEQEKAHVKRLLQEAQRKAEQERKAKEAKERAKEAKEQAEAETERQRRQEHLRSLLDREKQRLKALHEKEAQQRRLLEEKEELERKMRDLKNRAAFQRNGPAPEHGPSRSRANGLS</sequence>
<evidence type="ECO:0000313" key="4">
    <source>
        <dbReference type="WBParaSite" id="HPBE_0000367001-mRNA-1"/>
    </source>
</evidence>
<dbReference type="EMBL" id="UZAH01012081">
    <property type="protein sequence ID" value="VDO39461.1"/>
    <property type="molecule type" value="Genomic_DNA"/>
</dbReference>